<dbReference type="AlphaFoldDB" id="A0AAV0BL09"/>
<sequence>MLLSSLRNREGLGKLIREISLDSKTVNDHKNCHNRPRQRMSGAWNGDVFLRNGDRNFANFGGPLNVQYWTEGYNIKASSIGTLDQETINFFAFEALMRSCDSLQRLTLSVEGINLTHTQQFFDSLIGLKSTKTIKVLNYQSKMLVQPEHYQPNMGDFINSMQSLTVLNLSSPIRFIPSKNGRLIISEKSLMKQRPKIQKLILNSPRLVFNRLDLRILLEETCKNSLQELTLNQTSGIRISLLLELSEIIGGSVKKLNLIGKFYYNGRKDNLKTQTYSSNSINHQHNYVGHYNDQRHRNFNDNKNMNNKDQGKICLSDIGWGDVLRRFQSLEVLKFDNVFGENFKNFKKKPLNYHRLTLQQNHEVEPGLSAINEVSGDDEGWANRIRELETVQDTSVDLNYSLRMSKNVVDEFSESENLREIEKLPDSVKKILIIENRLLTSRANSQAQTVNEINQSKQLNSNPSQNLYLKSENSQIQNEEEEDLINFDKSLQSKILKFWMSLKSLESIELNGQSLERPSEAIF</sequence>
<evidence type="ECO:0000313" key="1">
    <source>
        <dbReference type="EMBL" id="CAH7687033.1"/>
    </source>
</evidence>
<keyword evidence="2" id="KW-1185">Reference proteome</keyword>
<organism evidence="1 2">
    <name type="scientific">Phakopsora pachyrhizi</name>
    <name type="common">Asian soybean rust disease fungus</name>
    <dbReference type="NCBI Taxonomy" id="170000"/>
    <lineage>
        <taxon>Eukaryota</taxon>
        <taxon>Fungi</taxon>
        <taxon>Dikarya</taxon>
        <taxon>Basidiomycota</taxon>
        <taxon>Pucciniomycotina</taxon>
        <taxon>Pucciniomycetes</taxon>
        <taxon>Pucciniales</taxon>
        <taxon>Phakopsoraceae</taxon>
        <taxon>Phakopsora</taxon>
    </lineage>
</organism>
<dbReference type="Proteomes" id="UP001153365">
    <property type="component" value="Unassembled WGS sequence"/>
</dbReference>
<protein>
    <submittedName>
        <fullName evidence="1">Expressed protein</fullName>
    </submittedName>
</protein>
<dbReference type="EMBL" id="CALTRL010005826">
    <property type="protein sequence ID" value="CAH7687033.1"/>
    <property type="molecule type" value="Genomic_DNA"/>
</dbReference>
<comment type="caution">
    <text evidence="1">The sequence shown here is derived from an EMBL/GenBank/DDBJ whole genome shotgun (WGS) entry which is preliminary data.</text>
</comment>
<proteinExistence type="predicted"/>
<name>A0AAV0BL09_PHAPC</name>
<accession>A0AAV0BL09</accession>
<reference evidence="1" key="1">
    <citation type="submission" date="2022-06" db="EMBL/GenBank/DDBJ databases">
        <authorList>
            <consortium name="SYNGENTA / RWTH Aachen University"/>
        </authorList>
    </citation>
    <scope>NUCLEOTIDE SEQUENCE</scope>
</reference>
<evidence type="ECO:0000313" key="2">
    <source>
        <dbReference type="Proteomes" id="UP001153365"/>
    </source>
</evidence>
<gene>
    <name evidence="1" type="ORF">PPACK8108_LOCUS21759</name>
</gene>